<evidence type="ECO:0000313" key="3">
    <source>
        <dbReference type="EMBL" id="CAD7077889.1"/>
    </source>
</evidence>
<keyword evidence="2" id="KW-0349">Heme</keyword>
<dbReference type="EMBL" id="LR899009">
    <property type="protein sequence ID" value="CAD7077889.1"/>
    <property type="molecule type" value="Genomic_DNA"/>
</dbReference>
<organism evidence="3 4">
    <name type="scientific">Hermetia illucens</name>
    <name type="common">Black soldier fly</name>
    <dbReference type="NCBI Taxonomy" id="343691"/>
    <lineage>
        <taxon>Eukaryota</taxon>
        <taxon>Metazoa</taxon>
        <taxon>Ecdysozoa</taxon>
        <taxon>Arthropoda</taxon>
        <taxon>Hexapoda</taxon>
        <taxon>Insecta</taxon>
        <taxon>Pterygota</taxon>
        <taxon>Neoptera</taxon>
        <taxon>Endopterygota</taxon>
        <taxon>Diptera</taxon>
        <taxon>Brachycera</taxon>
        <taxon>Stratiomyomorpha</taxon>
        <taxon>Stratiomyidae</taxon>
        <taxon>Hermetiinae</taxon>
        <taxon>Hermetia</taxon>
    </lineage>
</organism>
<dbReference type="PANTHER" id="PTHR11475">
    <property type="entry name" value="OXIDASE/PEROXIDASE"/>
    <property type="match status" value="1"/>
</dbReference>
<protein>
    <recommendedName>
        <fullName evidence="5">Peroxidase</fullName>
    </recommendedName>
</protein>
<keyword evidence="2" id="KW-0408">Iron</keyword>
<dbReference type="InterPro" id="IPR019791">
    <property type="entry name" value="Haem_peroxidase_animal"/>
</dbReference>
<dbReference type="OrthoDB" id="8025338at2759"/>
<dbReference type="SUPFAM" id="SSF48113">
    <property type="entry name" value="Heme-dependent peroxidases"/>
    <property type="match status" value="1"/>
</dbReference>
<gene>
    <name evidence="3" type="ORF">HERILL_LOCUS1190</name>
</gene>
<dbReference type="PRINTS" id="PR00457">
    <property type="entry name" value="ANPEROXIDASE"/>
</dbReference>
<dbReference type="InParanoid" id="A0A7R8UBY4"/>
<dbReference type="GO" id="GO:0004601">
    <property type="term" value="F:peroxidase activity"/>
    <property type="evidence" value="ECO:0007669"/>
    <property type="project" value="UniProtKB-KW"/>
</dbReference>
<dbReference type="InterPro" id="IPR010255">
    <property type="entry name" value="Haem_peroxidase_sf"/>
</dbReference>
<dbReference type="GO" id="GO:0006979">
    <property type="term" value="P:response to oxidative stress"/>
    <property type="evidence" value="ECO:0007669"/>
    <property type="project" value="InterPro"/>
</dbReference>
<sequence>MQIIFLREHNRIALKLAGLNQDWDDETLFEEARRINIAQFQHINYYEWAKNLFSIDKLRAHEIIFNTKPEEFVSDYDPCVDPRSIESFIHSVFRYFHTQIMGVLFLVSESRSFYEPAFTLSSVKNKPDFLEDECRLDSVVRGLSTQHAKLADTNFDIEAAEDFNQGRLKDLRSTDLQRDRDHGLPPYNDFLEFCNLGRAKSWKDFLIYIPEEHVKRLYSIYESFEDVDLSVGGALERHVPRSLVGPTFLCVSLIQLKNLRKGDRYFFENREQPYPFSEDQLKEIRKSSAARLLCDNTNIERMQPQAFRRISINNELELCSNLPQVDLRKWHVNNPK</sequence>
<dbReference type="Pfam" id="PF03098">
    <property type="entry name" value="An_peroxidase"/>
    <property type="match status" value="1"/>
</dbReference>
<dbReference type="Gene3D" id="1.10.640.10">
    <property type="entry name" value="Haem peroxidase domain superfamily, animal type"/>
    <property type="match status" value="1"/>
</dbReference>
<dbReference type="PROSITE" id="PS50292">
    <property type="entry name" value="PEROXIDASE_3"/>
    <property type="match status" value="1"/>
</dbReference>
<dbReference type="Proteomes" id="UP000594454">
    <property type="component" value="Chromosome 1"/>
</dbReference>
<proteinExistence type="predicted"/>
<evidence type="ECO:0000313" key="4">
    <source>
        <dbReference type="Proteomes" id="UP000594454"/>
    </source>
</evidence>
<keyword evidence="1" id="KW-0575">Peroxidase</keyword>
<keyword evidence="1" id="KW-0560">Oxidoreductase</keyword>
<dbReference type="PANTHER" id="PTHR11475:SF86">
    <property type="entry name" value="PEROXIDASE"/>
    <property type="match status" value="1"/>
</dbReference>
<dbReference type="AlphaFoldDB" id="A0A7R8UBY4"/>
<reference evidence="3 4" key="1">
    <citation type="submission" date="2020-11" db="EMBL/GenBank/DDBJ databases">
        <authorList>
            <person name="Wallbank WR R."/>
            <person name="Pardo Diaz C."/>
            <person name="Kozak K."/>
            <person name="Martin S."/>
            <person name="Jiggins C."/>
            <person name="Moest M."/>
            <person name="Warren A I."/>
            <person name="Generalovic N T."/>
            <person name="Byers J.R.P. K."/>
            <person name="Montejo-Kovacevich G."/>
            <person name="Yen C E."/>
        </authorList>
    </citation>
    <scope>NUCLEOTIDE SEQUENCE [LARGE SCALE GENOMIC DNA]</scope>
</reference>
<keyword evidence="4" id="KW-1185">Reference proteome</keyword>
<evidence type="ECO:0000256" key="2">
    <source>
        <dbReference type="PIRSR" id="PIRSR619791-2"/>
    </source>
</evidence>
<dbReference type="GO" id="GO:0020037">
    <property type="term" value="F:heme binding"/>
    <property type="evidence" value="ECO:0007669"/>
    <property type="project" value="InterPro"/>
</dbReference>
<evidence type="ECO:0000256" key="1">
    <source>
        <dbReference type="ARBA" id="ARBA00022559"/>
    </source>
</evidence>
<accession>A0A7R8UBY4</accession>
<dbReference type="InterPro" id="IPR037120">
    <property type="entry name" value="Haem_peroxidase_sf_animal"/>
</dbReference>
<dbReference type="GO" id="GO:0046872">
    <property type="term" value="F:metal ion binding"/>
    <property type="evidence" value="ECO:0007669"/>
    <property type="project" value="UniProtKB-KW"/>
</dbReference>
<name>A0A7R8UBY4_HERIL</name>
<keyword evidence="2" id="KW-0479">Metal-binding</keyword>
<feature type="binding site" description="axial binding residue" evidence="2">
    <location>
        <position position="97"/>
    </location>
    <ligand>
        <name>heme b</name>
        <dbReference type="ChEBI" id="CHEBI:60344"/>
    </ligand>
    <ligandPart>
        <name>Fe</name>
        <dbReference type="ChEBI" id="CHEBI:18248"/>
    </ligandPart>
</feature>
<evidence type="ECO:0008006" key="5">
    <source>
        <dbReference type="Google" id="ProtNLM"/>
    </source>
</evidence>